<dbReference type="PRINTS" id="PR00385">
    <property type="entry name" value="P450"/>
</dbReference>
<dbReference type="GeneID" id="54485837"/>
<dbReference type="InterPro" id="IPR002403">
    <property type="entry name" value="Cyt_P450_E_grp-IV"/>
</dbReference>
<dbReference type="GO" id="GO:0004497">
    <property type="term" value="F:monooxygenase activity"/>
    <property type="evidence" value="ECO:0007669"/>
    <property type="project" value="UniProtKB-KW"/>
</dbReference>
<keyword evidence="6" id="KW-0560">Oxidoreductase</keyword>
<gene>
    <name evidence="8" type="ORF">EJ05DRAFT_479982</name>
</gene>
<evidence type="ECO:0000256" key="5">
    <source>
        <dbReference type="PIRSR" id="PIRSR602403-1"/>
    </source>
</evidence>
<keyword evidence="9" id="KW-1185">Reference proteome</keyword>
<dbReference type="Proteomes" id="UP000799437">
    <property type="component" value="Unassembled WGS sequence"/>
</dbReference>
<dbReference type="CDD" id="cd11059">
    <property type="entry name" value="CYP_fungal"/>
    <property type="match status" value="1"/>
</dbReference>
<evidence type="ECO:0000256" key="1">
    <source>
        <dbReference type="ARBA" id="ARBA00001971"/>
    </source>
</evidence>
<keyword evidence="5 6" id="KW-0349">Heme</keyword>
<dbReference type="PROSITE" id="PS00086">
    <property type="entry name" value="CYTOCHROME_P450"/>
    <property type="match status" value="1"/>
</dbReference>
<dbReference type="EMBL" id="ML996582">
    <property type="protein sequence ID" value="KAF2753970.1"/>
    <property type="molecule type" value="Genomic_DNA"/>
</dbReference>
<dbReference type="GO" id="GO:0020037">
    <property type="term" value="F:heme binding"/>
    <property type="evidence" value="ECO:0007669"/>
    <property type="project" value="InterPro"/>
</dbReference>
<dbReference type="GO" id="GO:0005506">
    <property type="term" value="F:iron ion binding"/>
    <property type="evidence" value="ECO:0007669"/>
    <property type="project" value="InterPro"/>
</dbReference>
<keyword evidence="7" id="KW-1133">Transmembrane helix</keyword>
<comment type="cofactor">
    <cofactor evidence="1 5">
        <name>heme</name>
        <dbReference type="ChEBI" id="CHEBI:30413"/>
    </cofactor>
</comment>
<protein>
    <submittedName>
        <fullName evidence="8">Cytochrome P450</fullName>
    </submittedName>
</protein>
<dbReference type="Gene3D" id="1.10.630.10">
    <property type="entry name" value="Cytochrome P450"/>
    <property type="match status" value="1"/>
</dbReference>
<dbReference type="Pfam" id="PF00067">
    <property type="entry name" value="p450"/>
    <property type="match status" value="1"/>
</dbReference>
<reference evidence="8" key="1">
    <citation type="journal article" date="2020" name="Stud. Mycol.">
        <title>101 Dothideomycetes genomes: a test case for predicting lifestyles and emergence of pathogens.</title>
        <authorList>
            <person name="Haridas S."/>
            <person name="Albert R."/>
            <person name="Binder M."/>
            <person name="Bloem J."/>
            <person name="Labutti K."/>
            <person name="Salamov A."/>
            <person name="Andreopoulos B."/>
            <person name="Baker S."/>
            <person name="Barry K."/>
            <person name="Bills G."/>
            <person name="Bluhm B."/>
            <person name="Cannon C."/>
            <person name="Castanera R."/>
            <person name="Culley D."/>
            <person name="Daum C."/>
            <person name="Ezra D."/>
            <person name="Gonzalez J."/>
            <person name="Henrissat B."/>
            <person name="Kuo A."/>
            <person name="Liang C."/>
            <person name="Lipzen A."/>
            <person name="Lutzoni F."/>
            <person name="Magnuson J."/>
            <person name="Mondo S."/>
            <person name="Nolan M."/>
            <person name="Ohm R."/>
            <person name="Pangilinan J."/>
            <person name="Park H.-J."/>
            <person name="Ramirez L."/>
            <person name="Alfaro M."/>
            <person name="Sun H."/>
            <person name="Tritt A."/>
            <person name="Yoshinaga Y."/>
            <person name="Zwiers L.-H."/>
            <person name="Turgeon B."/>
            <person name="Goodwin S."/>
            <person name="Spatafora J."/>
            <person name="Crous P."/>
            <person name="Grigoriev I."/>
        </authorList>
    </citation>
    <scope>NUCLEOTIDE SEQUENCE</scope>
    <source>
        <strain evidence="8">CBS 121739</strain>
    </source>
</reference>
<dbReference type="InterPro" id="IPR050121">
    <property type="entry name" value="Cytochrome_P450_monoxygenase"/>
</dbReference>
<evidence type="ECO:0000256" key="2">
    <source>
        <dbReference type="ARBA" id="ARBA00010617"/>
    </source>
</evidence>
<keyword evidence="7" id="KW-0812">Transmembrane</keyword>
<accession>A0A6A6VWF3</accession>
<evidence type="ECO:0000313" key="9">
    <source>
        <dbReference type="Proteomes" id="UP000799437"/>
    </source>
</evidence>
<dbReference type="PANTHER" id="PTHR24305">
    <property type="entry name" value="CYTOCHROME P450"/>
    <property type="match status" value="1"/>
</dbReference>
<dbReference type="PANTHER" id="PTHR24305:SF166">
    <property type="entry name" value="CYTOCHROME P450 12A4, MITOCHONDRIAL-RELATED"/>
    <property type="match status" value="1"/>
</dbReference>
<evidence type="ECO:0000256" key="3">
    <source>
        <dbReference type="ARBA" id="ARBA00022723"/>
    </source>
</evidence>
<keyword evidence="3 5" id="KW-0479">Metal-binding</keyword>
<dbReference type="OrthoDB" id="1470350at2759"/>
<comment type="similarity">
    <text evidence="2 6">Belongs to the cytochrome P450 family.</text>
</comment>
<evidence type="ECO:0000313" key="8">
    <source>
        <dbReference type="EMBL" id="KAF2753970.1"/>
    </source>
</evidence>
<keyword evidence="6" id="KW-0503">Monooxygenase</keyword>
<dbReference type="SUPFAM" id="SSF48264">
    <property type="entry name" value="Cytochrome P450"/>
    <property type="match status" value="1"/>
</dbReference>
<feature type="binding site" description="axial binding residue" evidence="5">
    <location>
        <position position="496"/>
    </location>
    <ligand>
        <name>heme</name>
        <dbReference type="ChEBI" id="CHEBI:30413"/>
    </ligand>
    <ligandPart>
        <name>Fe</name>
        <dbReference type="ChEBI" id="CHEBI:18248"/>
    </ligandPart>
</feature>
<keyword evidence="7" id="KW-0472">Membrane</keyword>
<evidence type="ECO:0000256" key="7">
    <source>
        <dbReference type="SAM" id="Phobius"/>
    </source>
</evidence>
<dbReference type="InterPro" id="IPR036396">
    <property type="entry name" value="Cyt_P450_sf"/>
</dbReference>
<proteinExistence type="inferred from homology"/>
<dbReference type="GO" id="GO:0016705">
    <property type="term" value="F:oxidoreductase activity, acting on paired donors, with incorporation or reduction of molecular oxygen"/>
    <property type="evidence" value="ECO:0007669"/>
    <property type="project" value="InterPro"/>
</dbReference>
<dbReference type="InterPro" id="IPR001128">
    <property type="entry name" value="Cyt_P450"/>
</dbReference>
<evidence type="ECO:0000256" key="6">
    <source>
        <dbReference type="RuleBase" id="RU000461"/>
    </source>
</evidence>
<sequence length="552" mass="61548">MASLNSYLLFIFALVLVPLFFIVPAFISPLRRVPAAHPLAQFSSAWILWKRFRVVENATIKAVHDRLGPVVLLGPNEVSVNCVKGGLSTVYGGGMEKPTGKDGWYGNFTNFNVMNMFATSSGKLHSQRKRMISNIYSKSNIQSSRELAARSSIIFHKRILPMLDGICSGSMSGGYRHTHGVCDMYLVLCGMTMDIVTSYIFGLSVSANFTENPIVCGHFMHNYNSRHGYSFWPFETPGFLRLMDRFGLRKYFVPDLVAKANGEIEEWTMIMVDGARKLLDSGVQQDPENTPIVYQQLRLGLEREAAKTGSNRSSHEQRLMIASELLDHFAAGFDTSAITLTYLVWELSRPHNQHLQGRLRKELLTLSPILSASKPGSMDIPDAKSVDSLPLLQAIIQEVLRLHSAIPGPQPRETPVGGAFIGPDVQTGSTSPQSGRTYFIPGRVRVSANALTLHSNPDVFPDPSKFSPERWLTTEGEARKEMDRWFWAFGSGGRMCVGSNLAIYQMKFIIAAIYTSYRTHIIDDTGIEQEDAYTARPRGQKLMIKLEPVSNI</sequence>
<dbReference type="PRINTS" id="PR00465">
    <property type="entry name" value="EP450IV"/>
</dbReference>
<dbReference type="AlphaFoldDB" id="A0A6A6VWF3"/>
<organism evidence="8 9">
    <name type="scientific">Pseudovirgaria hyperparasitica</name>
    <dbReference type="NCBI Taxonomy" id="470096"/>
    <lineage>
        <taxon>Eukaryota</taxon>
        <taxon>Fungi</taxon>
        <taxon>Dikarya</taxon>
        <taxon>Ascomycota</taxon>
        <taxon>Pezizomycotina</taxon>
        <taxon>Dothideomycetes</taxon>
        <taxon>Dothideomycetes incertae sedis</taxon>
        <taxon>Acrospermales</taxon>
        <taxon>Acrospermaceae</taxon>
        <taxon>Pseudovirgaria</taxon>
    </lineage>
</organism>
<evidence type="ECO:0000256" key="4">
    <source>
        <dbReference type="ARBA" id="ARBA00023004"/>
    </source>
</evidence>
<feature type="transmembrane region" description="Helical" evidence="7">
    <location>
        <begin position="7"/>
        <end position="27"/>
    </location>
</feature>
<name>A0A6A6VWF3_9PEZI</name>
<dbReference type="InterPro" id="IPR017972">
    <property type="entry name" value="Cyt_P450_CS"/>
</dbReference>
<keyword evidence="4 5" id="KW-0408">Iron</keyword>
<dbReference type="RefSeq" id="XP_033596421.1">
    <property type="nucleotide sequence ID" value="XM_033744783.1"/>
</dbReference>